<feature type="compositionally biased region" description="Basic residues" evidence="1">
    <location>
        <begin position="1"/>
        <end position="10"/>
    </location>
</feature>
<evidence type="ECO:0000256" key="1">
    <source>
        <dbReference type="SAM" id="MobiDB-lite"/>
    </source>
</evidence>
<name>A0ABW3BGM7_9ACTN</name>
<sequence length="60" mass="6296">MPGRHGRRARLSVVPTQAPAEDPACESAPAATTVSPGARDGALFDWAQQIPEWSDRAAAP</sequence>
<protein>
    <submittedName>
        <fullName evidence="2">Uncharacterized protein</fullName>
    </submittedName>
</protein>
<evidence type="ECO:0000313" key="2">
    <source>
        <dbReference type="EMBL" id="MFD0802239.1"/>
    </source>
</evidence>
<evidence type="ECO:0000313" key="3">
    <source>
        <dbReference type="Proteomes" id="UP001596956"/>
    </source>
</evidence>
<feature type="non-terminal residue" evidence="2">
    <location>
        <position position="60"/>
    </location>
</feature>
<dbReference type="Proteomes" id="UP001596956">
    <property type="component" value="Unassembled WGS sequence"/>
</dbReference>
<keyword evidence="3" id="KW-1185">Reference proteome</keyword>
<dbReference type="EMBL" id="JBHTHR010000410">
    <property type="protein sequence ID" value="MFD0802239.1"/>
    <property type="molecule type" value="Genomic_DNA"/>
</dbReference>
<feature type="region of interest" description="Disordered" evidence="1">
    <location>
        <begin position="1"/>
        <end position="37"/>
    </location>
</feature>
<organism evidence="2 3">
    <name type="scientific">Streptomonospora algeriensis</name>
    <dbReference type="NCBI Taxonomy" id="995084"/>
    <lineage>
        <taxon>Bacteria</taxon>
        <taxon>Bacillati</taxon>
        <taxon>Actinomycetota</taxon>
        <taxon>Actinomycetes</taxon>
        <taxon>Streptosporangiales</taxon>
        <taxon>Nocardiopsidaceae</taxon>
        <taxon>Streptomonospora</taxon>
    </lineage>
</organism>
<accession>A0ABW3BGM7</accession>
<gene>
    <name evidence="2" type="ORF">ACFQZU_13070</name>
</gene>
<proteinExistence type="predicted"/>
<comment type="caution">
    <text evidence="2">The sequence shown here is derived from an EMBL/GenBank/DDBJ whole genome shotgun (WGS) entry which is preliminary data.</text>
</comment>
<reference evidence="3" key="1">
    <citation type="journal article" date="2019" name="Int. J. Syst. Evol. Microbiol.">
        <title>The Global Catalogue of Microorganisms (GCM) 10K type strain sequencing project: providing services to taxonomists for standard genome sequencing and annotation.</title>
        <authorList>
            <consortium name="The Broad Institute Genomics Platform"/>
            <consortium name="The Broad Institute Genome Sequencing Center for Infectious Disease"/>
            <person name="Wu L."/>
            <person name="Ma J."/>
        </authorList>
    </citation>
    <scope>NUCLEOTIDE SEQUENCE [LARGE SCALE GENOMIC DNA]</scope>
    <source>
        <strain evidence="3">CCUG 63369</strain>
    </source>
</reference>